<dbReference type="Proteomes" id="UP000558475">
    <property type="component" value="Unassembled WGS sequence"/>
</dbReference>
<dbReference type="Pfam" id="PF13561">
    <property type="entry name" value="adh_short_C2"/>
    <property type="match status" value="1"/>
</dbReference>
<evidence type="ECO:0000313" key="2">
    <source>
        <dbReference type="Proteomes" id="UP000558475"/>
    </source>
</evidence>
<dbReference type="EMBL" id="JAAXZB010000002">
    <property type="protein sequence ID" value="NKW10629.1"/>
    <property type="molecule type" value="Genomic_DNA"/>
</dbReference>
<dbReference type="InterPro" id="IPR036291">
    <property type="entry name" value="NAD(P)-bd_dom_sf"/>
</dbReference>
<proteinExistence type="predicted"/>
<dbReference type="SUPFAM" id="SSF51735">
    <property type="entry name" value="NAD(P)-binding Rossmann-fold domains"/>
    <property type="match status" value="1"/>
</dbReference>
<comment type="caution">
    <text evidence="1">The sequence shown here is derived from an EMBL/GenBank/DDBJ whole genome shotgun (WGS) entry which is preliminary data.</text>
</comment>
<dbReference type="InterPro" id="IPR002347">
    <property type="entry name" value="SDR_fam"/>
</dbReference>
<evidence type="ECO:0000313" key="1">
    <source>
        <dbReference type="EMBL" id="NKW10629.1"/>
    </source>
</evidence>
<gene>
    <name evidence="1" type="ORF">HGG76_19920</name>
</gene>
<reference evidence="1 2" key="1">
    <citation type="submission" date="2020-04" db="EMBL/GenBank/DDBJ databases">
        <title>Whole genome sequencing of clinical and environmental type strains of Ochrobactrum.</title>
        <authorList>
            <person name="Dharne M."/>
        </authorList>
    </citation>
    <scope>NUCLEOTIDE SEQUENCE [LARGE SCALE GENOMIC DNA]</scope>
    <source>
        <strain evidence="1 2">DSM 13340</strain>
    </source>
</reference>
<dbReference type="Gene3D" id="3.40.50.720">
    <property type="entry name" value="NAD(P)-binding Rossmann-like Domain"/>
    <property type="match status" value="1"/>
</dbReference>
<protein>
    <submittedName>
        <fullName evidence="1">SDR family oxidoreductase</fullName>
    </submittedName>
</protein>
<dbReference type="AlphaFoldDB" id="A0A7X6FU34"/>
<organism evidence="1 2">
    <name type="scientific">Brucella tritici</name>
    <dbReference type="NCBI Taxonomy" id="94626"/>
    <lineage>
        <taxon>Bacteria</taxon>
        <taxon>Pseudomonadati</taxon>
        <taxon>Pseudomonadota</taxon>
        <taxon>Alphaproteobacteria</taxon>
        <taxon>Hyphomicrobiales</taxon>
        <taxon>Brucellaceae</taxon>
        <taxon>Brucella/Ochrobactrum group</taxon>
        <taxon>Brucella</taxon>
    </lineage>
</organism>
<accession>A0A7X6FU34</accession>
<sequence>MAAAVLYLVSPAASMITGHILAVDGGFLAH</sequence>
<name>A0A7X6FU34_9HYPH</name>